<dbReference type="AlphaFoldDB" id="A0ABD0UAU0"/>
<reference evidence="3 4" key="1">
    <citation type="journal article" date="2024" name="Plant Biotechnol. J.">
        <title>Dendrobium thyrsiflorum genome and its molecular insights into genes involved in important horticultural traits.</title>
        <authorList>
            <person name="Chen B."/>
            <person name="Wang J.Y."/>
            <person name="Zheng P.J."/>
            <person name="Li K.L."/>
            <person name="Liang Y.M."/>
            <person name="Chen X.F."/>
            <person name="Zhang C."/>
            <person name="Zhao X."/>
            <person name="He X."/>
            <person name="Zhang G.Q."/>
            <person name="Liu Z.J."/>
            <person name="Xu Q."/>
        </authorList>
    </citation>
    <scope>NUCLEOTIDE SEQUENCE [LARGE SCALE GENOMIC DNA]</scope>
    <source>
        <strain evidence="3">GZMU011</strain>
    </source>
</reference>
<organism evidence="3 4">
    <name type="scientific">Dendrobium thyrsiflorum</name>
    <name type="common">Pinecone-like raceme dendrobium</name>
    <name type="synonym">Orchid</name>
    <dbReference type="NCBI Taxonomy" id="117978"/>
    <lineage>
        <taxon>Eukaryota</taxon>
        <taxon>Viridiplantae</taxon>
        <taxon>Streptophyta</taxon>
        <taxon>Embryophyta</taxon>
        <taxon>Tracheophyta</taxon>
        <taxon>Spermatophyta</taxon>
        <taxon>Magnoliopsida</taxon>
        <taxon>Liliopsida</taxon>
        <taxon>Asparagales</taxon>
        <taxon>Orchidaceae</taxon>
        <taxon>Epidendroideae</taxon>
        <taxon>Malaxideae</taxon>
        <taxon>Dendrobiinae</taxon>
        <taxon>Dendrobium</taxon>
    </lineage>
</organism>
<accession>A0ABD0UAU0</accession>
<keyword evidence="2" id="KW-1133">Transmembrane helix</keyword>
<keyword evidence="2" id="KW-0472">Membrane</keyword>
<feature type="region of interest" description="Disordered" evidence="1">
    <location>
        <begin position="1"/>
        <end position="25"/>
    </location>
</feature>
<dbReference type="EMBL" id="JANQDX010000017">
    <property type="protein sequence ID" value="KAL0907446.1"/>
    <property type="molecule type" value="Genomic_DNA"/>
</dbReference>
<feature type="compositionally biased region" description="Low complexity" evidence="1">
    <location>
        <begin position="1"/>
        <end position="11"/>
    </location>
</feature>
<protein>
    <submittedName>
        <fullName evidence="3">Uncharacterized protein</fullName>
    </submittedName>
</protein>
<evidence type="ECO:0000256" key="1">
    <source>
        <dbReference type="SAM" id="MobiDB-lite"/>
    </source>
</evidence>
<keyword evidence="4" id="KW-1185">Reference proteome</keyword>
<feature type="transmembrane region" description="Helical" evidence="2">
    <location>
        <begin position="188"/>
        <end position="212"/>
    </location>
</feature>
<proteinExistence type="predicted"/>
<comment type="caution">
    <text evidence="3">The sequence shown here is derived from an EMBL/GenBank/DDBJ whole genome shotgun (WGS) entry which is preliminary data.</text>
</comment>
<feature type="transmembrane region" description="Helical" evidence="2">
    <location>
        <begin position="133"/>
        <end position="150"/>
    </location>
</feature>
<name>A0ABD0UAU0_DENTH</name>
<keyword evidence="2" id="KW-0812">Transmembrane</keyword>
<evidence type="ECO:0000313" key="4">
    <source>
        <dbReference type="Proteomes" id="UP001552299"/>
    </source>
</evidence>
<evidence type="ECO:0000256" key="2">
    <source>
        <dbReference type="SAM" id="Phobius"/>
    </source>
</evidence>
<feature type="transmembrane region" description="Helical" evidence="2">
    <location>
        <begin position="157"/>
        <end position="176"/>
    </location>
</feature>
<evidence type="ECO:0000313" key="3">
    <source>
        <dbReference type="EMBL" id="KAL0907446.1"/>
    </source>
</evidence>
<gene>
    <name evidence="3" type="ORF">M5K25_021858</name>
</gene>
<sequence>MSGLRWWPGGTSASGGGPAVVRQNSSGGSAELRRWSRRSKVARAISDLSLDSLRLVSLFKKNGDWLDECYSLATWGDGEDKVELRDDFQALFGLNVVRSKMKHFPMVMLKILFFSVALVCLCMGVLATGVGCSVGVSWVGFGLLGLGCSLSLGGWSCLAWTIVGCGCFLFMLWVWLPCGLLGFFYSCYGVGCLCGCGFGCLVVCVVCGCVAASYRLEAFWMARCCGFSTCFQWTFRWFGLLFFIMLFLVLN</sequence>
<feature type="transmembrane region" description="Helical" evidence="2">
    <location>
        <begin position="107"/>
        <end position="127"/>
    </location>
</feature>
<dbReference type="Proteomes" id="UP001552299">
    <property type="component" value="Unassembled WGS sequence"/>
</dbReference>
<feature type="transmembrane region" description="Helical" evidence="2">
    <location>
        <begin position="233"/>
        <end position="250"/>
    </location>
</feature>